<dbReference type="EMBL" id="CP031417">
    <property type="protein sequence ID" value="AXK80823.1"/>
    <property type="molecule type" value="Genomic_DNA"/>
</dbReference>
<organism evidence="1 2">
    <name type="scientific">Pseudolabrys taiwanensis</name>
    <dbReference type="NCBI Taxonomy" id="331696"/>
    <lineage>
        <taxon>Bacteria</taxon>
        <taxon>Pseudomonadati</taxon>
        <taxon>Pseudomonadota</taxon>
        <taxon>Alphaproteobacteria</taxon>
        <taxon>Hyphomicrobiales</taxon>
        <taxon>Xanthobacteraceae</taxon>
        <taxon>Pseudolabrys</taxon>
    </lineage>
</organism>
<protein>
    <submittedName>
        <fullName evidence="1">Uncharacterized protein</fullName>
    </submittedName>
</protein>
<reference evidence="1 2" key="1">
    <citation type="submission" date="2018-07" db="EMBL/GenBank/DDBJ databases">
        <authorList>
            <person name="Quirk P.G."/>
            <person name="Krulwich T.A."/>
        </authorList>
    </citation>
    <scope>NUCLEOTIDE SEQUENCE [LARGE SCALE GENOMIC DNA]</scope>
    <source>
        <strain evidence="1 2">CC-BB4</strain>
    </source>
</reference>
<gene>
    <name evidence="1" type="ORF">DW352_10060</name>
</gene>
<proteinExistence type="predicted"/>
<keyword evidence="2" id="KW-1185">Reference proteome</keyword>
<evidence type="ECO:0000313" key="2">
    <source>
        <dbReference type="Proteomes" id="UP000254889"/>
    </source>
</evidence>
<name>A0A345ZV76_9HYPH</name>
<sequence>MIGLLTLAGCANGDFEEIRPSLVRDDIHDWVGRDAVPGKPSSFHLTDDERLLRDLAYPLIEPPYDRHRWYSIAGEYGLLESARAASFNVGDYATHLMSNKFDSSAARYNQLIDDVRNDSTRMPAFFEAAGRVVDMDRKRQKSLRYVETSPGEYRDAERRIQENNAVIGMVYTRLAQRIASYRFALERLVVATPSQQAVDAERQVDRLKTELARYRTMLPPTWMREPSLAANN</sequence>
<dbReference type="OrthoDB" id="8478167at2"/>
<accession>A0A345ZV76</accession>
<dbReference type="KEGG" id="ptaw:DW352_10060"/>
<dbReference type="AlphaFoldDB" id="A0A345ZV76"/>
<dbReference type="Proteomes" id="UP000254889">
    <property type="component" value="Chromosome"/>
</dbReference>
<dbReference type="RefSeq" id="WP_115690842.1">
    <property type="nucleotide sequence ID" value="NZ_CP031417.1"/>
</dbReference>
<evidence type="ECO:0000313" key="1">
    <source>
        <dbReference type="EMBL" id="AXK80823.1"/>
    </source>
</evidence>